<feature type="compositionally biased region" description="Pro residues" evidence="1">
    <location>
        <begin position="96"/>
        <end position="108"/>
    </location>
</feature>
<comment type="caution">
    <text evidence="2">The sequence shown here is derived from an EMBL/GenBank/DDBJ whole genome shotgun (WGS) entry which is preliminary data.</text>
</comment>
<evidence type="ECO:0000256" key="1">
    <source>
        <dbReference type="SAM" id="MobiDB-lite"/>
    </source>
</evidence>
<proteinExistence type="predicted"/>
<dbReference type="AlphaFoldDB" id="A0AAD7S6S9"/>
<organism evidence="2 3">
    <name type="scientific">Aldrovandia affinis</name>
    <dbReference type="NCBI Taxonomy" id="143900"/>
    <lineage>
        <taxon>Eukaryota</taxon>
        <taxon>Metazoa</taxon>
        <taxon>Chordata</taxon>
        <taxon>Craniata</taxon>
        <taxon>Vertebrata</taxon>
        <taxon>Euteleostomi</taxon>
        <taxon>Actinopterygii</taxon>
        <taxon>Neopterygii</taxon>
        <taxon>Teleostei</taxon>
        <taxon>Notacanthiformes</taxon>
        <taxon>Halosauridae</taxon>
        <taxon>Aldrovandia</taxon>
    </lineage>
</organism>
<evidence type="ECO:0000313" key="2">
    <source>
        <dbReference type="EMBL" id="KAJ8396858.1"/>
    </source>
</evidence>
<gene>
    <name evidence="2" type="ORF">AAFF_G00011810</name>
</gene>
<protein>
    <submittedName>
        <fullName evidence="2">Uncharacterized protein</fullName>
    </submittedName>
</protein>
<sequence>MALDQRVMVAPPCAGVRGLQPGCQGEVCWPGIRQRAPQVPHPELRKEPWQTMNVEGRPPSHLPFFSQKSQTQCVPRQVMSFVFFPAHRTGHLKPGGVPPPGPARPPLFPLRGREGGPAGQLAVRSGGLGSVCPLGLAPRPTRRPLAAD</sequence>
<accession>A0AAD7S6S9</accession>
<dbReference type="EMBL" id="JAINUG010000102">
    <property type="protein sequence ID" value="KAJ8396858.1"/>
    <property type="molecule type" value="Genomic_DNA"/>
</dbReference>
<reference evidence="2" key="1">
    <citation type="journal article" date="2023" name="Science">
        <title>Genome structures resolve the early diversification of teleost fishes.</title>
        <authorList>
            <person name="Parey E."/>
            <person name="Louis A."/>
            <person name="Montfort J."/>
            <person name="Bouchez O."/>
            <person name="Roques C."/>
            <person name="Iampietro C."/>
            <person name="Lluch J."/>
            <person name="Castinel A."/>
            <person name="Donnadieu C."/>
            <person name="Desvignes T."/>
            <person name="Floi Bucao C."/>
            <person name="Jouanno E."/>
            <person name="Wen M."/>
            <person name="Mejri S."/>
            <person name="Dirks R."/>
            <person name="Jansen H."/>
            <person name="Henkel C."/>
            <person name="Chen W.J."/>
            <person name="Zahm M."/>
            <person name="Cabau C."/>
            <person name="Klopp C."/>
            <person name="Thompson A.W."/>
            <person name="Robinson-Rechavi M."/>
            <person name="Braasch I."/>
            <person name="Lecointre G."/>
            <person name="Bobe J."/>
            <person name="Postlethwait J.H."/>
            <person name="Berthelot C."/>
            <person name="Roest Crollius H."/>
            <person name="Guiguen Y."/>
        </authorList>
    </citation>
    <scope>NUCLEOTIDE SEQUENCE</scope>
    <source>
        <strain evidence="2">NC1722</strain>
    </source>
</reference>
<dbReference type="Proteomes" id="UP001221898">
    <property type="component" value="Unassembled WGS sequence"/>
</dbReference>
<keyword evidence="3" id="KW-1185">Reference proteome</keyword>
<feature type="region of interest" description="Disordered" evidence="1">
    <location>
        <begin position="90"/>
        <end position="148"/>
    </location>
</feature>
<name>A0AAD7S6S9_9TELE</name>
<evidence type="ECO:0000313" key="3">
    <source>
        <dbReference type="Proteomes" id="UP001221898"/>
    </source>
</evidence>